<dbReference type="AlphaFoldDB" id="A0A1M7JC46"/>
<dbReference type="STRING" id="447595.SAMN05660826_01195"/>
<dbReference type="InterPro" id="IPR005562">
    <property type="entry name" value="SpoVA"/>
</dbReference>
<gene>
    <name evidence="2" type="ORF">SAMN05660826_01195</name>
</gene>
<name>A0A1M7JC46_9FIRM</name>
<organism evidence="2 3">
    <name type="scientific">Caldanaerovirga acetigignens</name>
    <dbReference type="NCBI Taxonomy" id="447595"/>
    <lineage>
        <taxon>Bacteria</taxon>
        <taxon>Bacillati</taxon>
        <taxon>Bacillota</taxon>
        <taxon>Clostridia</taxon>
        <taxon>Thermosediminibacterales</taxon>
        <taxon>Thermosediminibacteraceae</taxon>
        <taxon>Caldanaerovirga</taxon>
    </lineage>
</organism>
<evidence type="ECO:0000313" key="3">
    <source>
        <dbReference type="Proteomes" id="UP000184375"/>
    </source>
</evidence>
<evidence type="ECO:0000256" key="1">
    <source>
        <dbReference type="SAM" id="Phobius"/>
    </source>
</evidence>
<dbReference type="Proteomes" id="UP000184375">
    <property type="component" value="Unassembled WGS sequence"/>
</dbReference>
<evidence type="ECO:0000313" key="2">
    <source>
        <dbReference type="EMBL" id="SHM50579.1"/>
    </source>
</evidence>
<proteinExistence type="predicted"/>
<dbReference type="EMBL" id="FRCR01000006">
    <property type="protein sequence ID" value="SHM50579.1"/>
    <property type="molecule type" value="Genomic_DNA"/>
</dbReference>
<dbReference type="NCBIfam" id="TIGR02839">
    <property type="entry name" value="spore_V_AE"/>
    <property type="match status" value="1"/>
</dbReference>
<reference evidence="3" key="1">
    <citation type="submission" date="2016-11" db="EMBL/GenBank/DDBJ databases">
        <authorList>
            <person name="Varghese N."/>
            <person name="Submissions S."/>
        </authorList>
    </citation>
    <scope>NUCLEOTIDE SEQUENCE [LARGE SCALE GENOMIC DNA]</scope>
    <source>
        <strain evidence="3">DSM 18802</strain>
    </source>
</reference>
<dbReference type="InterPro" id="IPR014204">
    <property type="entry name" value="Spore_V_AE"/>
</dbReference>
<feature type="transmembrane region" description="Helical" evidence="1">
    <location>
        <begin position="6"/>
        <end position="24"/>
    </location>
</feature>
<keyword evidence="3" id="KW-1185">Reference proteome</keyword>
<dbReference type="PANTHER" id="PTHR38450:SF2">
    <property type="entry name" value="STAGE V SPORULATION PROTEIN AEB"/>
    <property type="match status" value="1"/>
</dbReference>
<sequence>MIDYIMAFLVGGLICAAGQILMDFTPLSPAHVLVVFVTLGAILSGLGLYQPLIDLAGAGASVPLPGFGHTLVKGVIEEVNKSGALGILTGGLKATAAGITAAIVFGYIMALIFNPKPK</sequence>
<keyword evidence="1" id="KW-0472">Membrane</keyword>
<dbReference type="PANTHER" id="PTHR38450">
    <property type="entry name" value="STAGE V SPORULATION PROTEIN AC-RELATED"/>
    <property type="match status" value="1"/>
</dbReference>
<keyword evidence="1" id="KW-0812">Transmembrane</keyword>
<dbReference type="Pfam" id="PF03862">
    <property type="entry name" value="SpoVAC_SpoVAEB"/>
    <property type="match status" value="1"/>
</dbReference>
<accession>A0A1M7JC46</accession>
<feature type="transmembrane region" description="Helical" evidence="1">
    <location>
        <begin position="31"/>
        <end position="49"/>
    </location>
</feature>
<keyword evidence="1" id="KW-1133">Transmembrane helix</keyword>
<protein>
    <submittedName>
        <fullName evidence="2">Stage V sporulation protein AE</fullName>
    </submittedName>
</protein>
<feature type="transmembrane region" description="Helical" evidence="1">
    <location>
        <begin position="94"/>
        <end position="113"/>
    </location>
</feature>